<name>A0A926EG10_9FIRM</name>
<evidence type="ECO:0000256" key="1">
    <source>
        <dbReference type="SAM" id="MobiDB-lite"/>
    </source>
</evidence>
<dbReference type="InterPro" id="IPR010540">
    <property type="entry name" value="CmpB_TMEM229"/>
</dbReference>
<evidence type="ECO:0000313" key="3">
    <source>
        <dbReference type="EMBL" id="MBC8571017.1"/>
    </source>
</evidence>
<feature type="transmembrane region" description="Helical" evidence="2">
    <location>
        <begin position="150"/>
        <end position="168"/>
    </location>
</feature>
<keyword evidence="4" id="KW-1185">Reference proteome</keyword>
<keyword evidence="2" id="KW-0472">Membrane</keyword>
<evidence type="ECO:0000313" key="4">
    <source>
        <dbReference type="Proteomes" id="UP000660861"/>
    </source>
</evidence>
<dbReference type="Pfam" id="PF06541">
    <property type="entry name" value="ABC_trans_CmpB"/>
    <property type="match status" value="1"/>
</dbReference>
<dbReference type="Proteomes" id="UP000660861">
    <property type="component" value="Unassembled WGS sequence"/>
</dbReference>
<protein>
    <submittedName>
        <fullName evidence="3">ABC transporter permease</fullName>
    </submittedName>
</protein>
<feature type="transmembrane region" description="Helical" evidence="2">
    <location>
        <begin position="103"/>
        <end position="130"/>
    </location>
</feature>
<keyword evidence="2" id="KW-0812">Transmembrane</keyword>
<gene>
    <name evidence="3" type="ORF">H8709_09275</name>
</gene>
<comment type="caution">
    <text evidence="3">The sequence shown here is derived from an EMBL/GenBank/DDBJ whole genome shotgun (WGS) entry which is preliminary data.</text>
</comment>
<sequence length="270" mass="30705">MRRIGRADNLIKEKTQGEVSSQGSQLLEERPFAYGMHIYKFVWIFLIGCVAGYVVEMLWGYVQMGHFESRQGLIYGPFSPVYGFGAVLFTLLMWWLRKASGVTIFVISAVGGALFEFFCSFFQEVVFGTLSWEYSHSPFNLAGRTNLKYAVYWGILGFVFIRHTLPWVSRQIEKIPKKVGVPLTNVVIVLLALDILLSAAAVKQWSNRQQHAAESGVISTFLDTHYPDERMEKIYPNMKLAEDHREESEKKKAESESKESASHAQTKGND</sequence>
<reference evidence="3" key="1">
    <citation type="submission" date="2020-08" db="EMBL/GenBank/DDBJ databases">
        <title>Genome public.</title>
        <authorList>
            <person name="Liu C."/>
            <person name="Sun Q."/>
        </authorList>
    </citation>
    <scope>NUCLEOTIDE SEQUENCE</scope>
    <source>
        <strain evidence="3">NSJ-54</strain>
    </source>
</reference>
<dbReference type="AlphaFoldDB" id="A0A926EG10"/>
<dbReference type="EMBL" id="JACRTC010000006">
    <property type="protein sequence ID" value="MBC8571017.1"/>
    <property type="molecule type" value="Genomic_DNA"/>
</dbReference>
<feature type="compositionally biased region" description="Basic and acidic residues" evidence="1">
    <location>
        <begin position="240"/>
        <end position="261"/>
    </location>
</feature>
<proteinExistence type="predicted"/>
<feature type="region of interest" description="Disordered" evidence="1">
    <location>
        <begin position="237"/>
        <end position="270"/>
    </location>
</feature>
<feature type="transmembrane region" description="Helical" evidence="2">
    <location>
        <begin position="41"/>
        <end position="62"/>
    </location>
</feature>
<keyword evidence="2" id="KW-1133">Transmembrane helix</keyword>
<feature type="transmembrane region" description="Helical" evidence="2">
    <location>
        <begin position="74"/>
        <end position="96"/>
    </location>
</feature>
<feature type="transmembrane region" description="Helical" evidence="2">
    <location>
        <begin position="180"/>
        <end position="202"/>
    </location>
</feature>
<organism evidence="3 4">
    <name type="scientific">Zongyangia hominis</name>
    <dbReference type="NCBI Taxonomy" id="2763677"/>
    <lineage>
        <taxon>Bacteria</taxon>
        <taxon>Bacillati</taxon>
        <taxon>Bacillota</taxon>
        <taxon>Clostridia</taxon>
        <taxon>Eubacteriales</taxon>
        <taxon>Oscillospiraceae</taxon>
        <taxon>Zongyangia</taxon>
    </lineage>
</organism>
<evidence type="ECO:0000256" key="2">
    <source>
        <dbReference type="SAM" id="Phobius"/>
    </source>
</evidence>
<accession>A0A926EG10</accession>